<dbReference type="Proteomes" id="UP000826573">
    <property type="component" value="Unassembled WGS sequence"/>
</dbReference>
<protein>
    <submittedName>
        <fullName evidence="1">Uncharacterized protein</fullName>
    </submittedName>
</protein>
<dbReference type="EMBL" id="JAIMJC010000001">
    <property type="protein sequence ID" value="KAH0531598.1"/>
    <property type="molecule type" value="Genomic_DNA"/>
</dbReference>
<dbReference type="AlphaFoldDB" id="A0A9P8HPH4"/>
<keyword evidence="2" id="KW-1185">Reference proteome</keyword>
<comment type="caution">
    <text evidence="1">The sequence shown here is derived from an EMBL/GenBank/DDBJ whole genome shotgun (WGS) entry which is preliminary data.</text>
</comment>
<proteinExistence type="predicted"/>
<evidence type="ECO:0000313" key="1">
    <source>
        <dbReference type="EMBL" id="KAH0531598.1"/>
    </source>
</evidence>
<reference evidence="1 2" key="1">
    <citation type="submission" date="2021-08" db="EMBL/GenBank/DDBJ databases">
        <title>The highly contiguous genome resource for Trichoderma semiorbis FJ059, a fungal antagonistic to plant pathogens.</title>
        <authorList>
            <person name="Liu T."/>
        </authorList>
    </citation>
    <scope>NUCLEOTIDE SEQUENCE [LARGE SCALE GENOMIC DNA]</scope>
    <source>
        <strain evidence="1 2">FJ059</strain>
    </source>
</reference>
<organism evidence="1 2">
    <name type="scientific">Trichoderma semiorbis</name>
    <dbReference type="NCBI Taxonomy" id="1491008"/>
    <lineage>
        <taxon>Eukaryota</taxon>
        <taxon>Fungi</taxon>
        <taxon>Dikarya</taxon>
        <taxon>Ascomycota</taxon>
        <taxon>Pezizomycotina</taxon>
        <taxon>Sordariomycetes</taxon>
        <taxon>Hypocreomycetidae</taxon>
        <taxon>Hypocreales</taxon>
        <taxon>Hypocreaceae</taxon>
        <taxon>Trichoderma</taxon>
    </lineage>
</organism>
<sequence>MWDAKVLVVQLQLHTPYSVLRALFTSKSGKKREAHCGQTNVSLPARQIAMVAVDNVDSSVISAFDQRNCHVPGGVMIEAAAGSLLISTSNDLTMILCLITNEAASRHFPFLVLLRFSALCSWR</sequence>
<name>A0A9P8HPH4_9HYPO</name>
<gene>
    <name evidence="1" type="ORF">TsFJ059_000412</name>
</gene>
<evidence type="ECO:0000313" key="2">
    <source>
        <dbReference type="Proteomes" id="UP000826573"/>
    </source>
</evidence>
<accession>A0A9P8HPH4</accession>